<dbReference type="PANTHER" id="PTHR10680:SF38">
    <property type="entry name" value="BLL1368 PROTEIN"/>
    <property type="match status" value="1"/>
</dbReference>
<dbReference type="EMBL" id="JBDZDV010000004">
    <property type="protein sequence ID" value="MET3111275.1"/>
    <property type="molecule type" value="Genomic_DNA"/>
</dbReference>
<dbReference type="RefSeq" id="WP_230822173.1">
    <property type="nucleotide sequence ID" value="NZ_JAJNCU010000005.1"/>
</dbReference>
<comment type="caution">
    <text evidence="5">The sequence shown here is derived from an EMBL/GenBank/DDBJ whole genome shotgun (WGS) entry which is preliminary data.</text>
</comment>
<keyword evidence="6" id="KW-1185">Reference proteome</keyword>
<organism evidence="5 6">
    <name type="scientific">Salinicoccus halitifaciens</name>
    <dbReference type="NCBI Taxonomy" id="1073415"/>
    <lineage>
        <taxon>Bacteria</taxon>
        <taxon>Bacillati</taxon>
        <taxon>Bacillota</taxon>
        <taxon>Bacilli</taxon>
        <taxon>Bacillales</taxon>
        <taxon>Staphylococcaceae</taxon>
        <taxon>Salinicoccus</taxon>
    </lineage>
</organism>
<dbReference type="PROSITE" id="PS51125">
    <property type="entry name" value="NHL"/>
    <property type="match status" value="2"/>
</dbReference>
<dbReference type="InterPro" id="IPR011042">
    <property type="entry name" value="6-blade_b-propeller_TolB-like"/>
</dbReference>
<evidence type="ECO:0000313" key="5">
    <source>
        <dbReference type="EMBL" id="MET3111275.1"/>
    </source>
</evidence>
<dbReference type="InterPro" id="IPR001258">
    <property type="entry name" value="NHL_repeat"/>
</dbReference>
<evidence type="ECO:0000256" key="2">
    <source>
        <dbReference type="ARBA" id="ARBA00022737"/>
    </source>
</evidence>
<dbReference type="Pfam" id="PF17170">
    <property type="entry name" value="DUF5128"/>
    <property type="match status" value="1"/>
</dbReference>
<keyword evidence="5" id="KW-0560">Oxidoreductase</keyword>
<keyword evidence="1" id="KW-0732">Signal</keyword>
<feature type="repeat" description="NHL" evidence="4">
    <location>
        <begin position="157"/>
        <end position="196"/>
    </location>
</feature>
<keyword evidence="3" id="KW-0325">Glycoprotein</keyword>
<sequence>MSDMVFRLGKKKYRVDSSWAEDAAQYIKNVSAVSYNDGYIYVLQRSDPFMLVFTTGGELVDRWHDAAVTDAHYLEVGPGGEVHVVERDRHRILVFNKQGELLRTMGGETEPGEVGEPFNHPSDIAFSKDGDIFVADGYGNAHVHHFNGTGKLLNTWGGLGMEAGRFMTPHAILVDQKERVLVTDRENNRVQIFDQDGNYLKELTNVFHPMDICEDDDGFIYVTDQVPSLHVFNTEDEFIGRCRTLGTFGHGITVDAQGDIYIAEMLPDGLTKLTGL</sequence>
<feature type="repeat" description="NHL" evidence="4">
    <location>
        <begin position="109"/>
        <end position="149"/>
    </location>
</feature>
<name>A0ABV2EA33_9STAP</name>
<dbReference type="EC" id="1.14.17.3" evidence="5"/>
<dbReference type="SUPFAM" id="SSF101898">
    <property type="entry name" value="NHL repeat"/>
    <property type="match status" value="1"/>
</dbReference>
<keyword evidence="2" id="KW-0677">Repeat</keyword>
<dbReference type="Proteomes" id="UP001549019">
    <property type="component" value="Unassembled WGS sequence"/>
</dbReference>
<dbReference type="PANTHER" id="PTHR10680">
    <property type="entry name" value="PEPTIDYL-GLYCINE ALPHA-AMIDATING MONOOXYGENASE"/>
    <property type="match status" value="1"/>
</dbReference>
<evidence type="ECO:0000256" key="4">
    <source>
        <dbReference type="PROSITE-ProRule" id="PRU00504"/>
    </source>
</evidence>
<evidence type="ECO:0000256" key="1">
    <source>
        <dbReference type="ARBA" id="ARBA00022729"/>
    </source>
</evidence>
<protein>
    <submittedName>
        <fullName evidence="5">Peptidylglycine monooxygenase</fullName>
        <ecNumber evidence="5">1.14.17.3</ecNumber>
    </submittedName>
</protein>
<evidence type="ECO:0000256" key="3">
    <source>
        <dbReference type="ARBA" id="ARBA00023180"/>
    </source>
</evidence>
<keyword evidence="5" id="KW-0503">Monooxygenase</keyword>
<accession>A0ABV2EA33</accession>
<dbReference type="GO" id="GO:0004504">
    <property type="term" value="F:peptidylglycine monooxygenase activity"/>
    <property type="evidence" value="ECO:0007669"/>
    <property type="project" value="UniProtKB-EC"/>
</dbReference>
<gene>
    <name evidence="5" type="ORF">ABHD89_001690</name>
</gene>
<dbReference type="Gene3D" id="2.120.10.30">
    <property type="entry name" value="TolB, C-terminal domain"/>
    <property type="match status" value="1"/>
</dbReference>
<proteinExistence type="predicted"/>
<reference evidence="5 6" key="1">
    <citation type="submission" date="2024-05" db="EMBL/GenBank/DDBJ databases">
        <title>Genomic Encyclopedia of Type Strains, Phase IV (KMG-IV): sequencing the most valuable type-strain genomes for metagenomic binning, comparative biology and taxonomic classification.</title>
        <authorList>
            <person name="Goeker M."/>
        </authorList>
    </citation>
    <scope>NUCLEOTIDE SEQUENCE [LARGE SCALE GENOMIC DNA]</scope>
    <source>
        <strain evidence="5 6">DSM 25286</strain>
    </source>
</reference>
<evidence type="ECO:0000313" key="6">
    <source>
        <dbReference type="Proteomes" id="UP001549019"/>
    </source>
</evidence>